<gene>
    <name evidence="1" type="ORF">M422DRAFT_262035</name>
</gene>
<dbReference type="AlphaFoldDB" id="A0A0C9TYU4"/>
<reference evidence="1 2" key="1">
    <citation type="submission" date="2014-06" db="EMBL/GenBank/DDBJ databases">
        <title>Evolutionary Origins and Diversification of the Mycorrhizal Mutualists.</title>
        <authorList>
            <consortium name="DOE Joint Genome Institute"/>
            <consortium name="Mycorrhizal Genomics Consortium"/>
            <person name="Kohler A."/>
            <person name="Kuo A."/>
            <person name="Nagy L.G."/>
            <person name="Floudas D."/>
            <person name="Copeland A."/>
            <person name="Barry K.W."/>
            <person name="Cichocki N."/>
            <person name="Veneault-Fourrey C."/>
            <person name="LaButti K."/>
            <person name="Lindquist E.A."/>
            <person name="Lipzen A."/>
            <person name="Lundell T."/>
            <person name="Morin E."/>
            <person name="Murat C."/>
            <person name="Riley R."/>
            <person name="Ohm R."/>
            <person name="Sun H."/>
            <person name="Tunlid A."/>
            <person name="Henrissat B."/>
            <person name="Grigoriev I.V."/>
            <person name="Hibbett D.S."/>
            <person name="Martin F."/>
        </authorList>
    </citation>
    <scope>NUCLEOTIDE SEQUENCE [LARGE SCALE GENOMIC DNA]</scope>
    <source>
        <strain evidence="1 2">SS14</strain>
    </source>
</reference>
<organism evidence="1 2">
    <name type="scientific">Sphaerobolus stellatus (strain SS14)</name>
    <dbReference type="NCBI Taxonomy" id="990650"/>
    <lineage>
        <taxon>Eukaryota</taxon>
        <taxon>Fungi</taxon>
        <taxon>Dikarya</taxon>
        <taxon>Basidiomycota</taxon>
        <taxon>Agaricomycotina</taxon>
        <taxon>Agaricomycetes</taxon>
        <taxon>Phallomycetidae</taxon>
        <taxon>Geastrales</taxon>
        <taxon>Sphaerobolaceae</taxon>
        <taxon>Sphaerobolus</taxon>
    </lineage>
</organism>
<accession>A0A0C9TYU4</accession>
<keyword evidence="2" id="KW-1185">Reference proteome</keyword>
<name>A0A0C9TYU4_SPHS4</name>
<sequence>MQDQLRYERLDYRVGIHLALAAATTLLDIPNTSPTRSTFAHCSTPTAVPDKFEKPPRNGFEASARAGWFKIGRCSYKELGIVSSER</sequence>
<protein>
    <submittedName>
        <fullName evidence="1">Uncharacterized protein</fullName>
    </submittedName>
</protein>
<proteinExistence type="predicted"/>
<dbReference type="HOGENOM" id="CLU_2499307_0_0_1"/>
<evidence type="ECO:0000313" key="2">
    <source>
        <dbReference type="Proteomes" id="UP000054279"/>
    </source>
</evidence>
<evidence type="ECO:0000313" key="1">
    <source>
        <dbReference type="EMBL" id="KIJ35638.1"/>
    </source>
</evidence>
<dbReference type="Proteomes" id="UP000054279">
    <property type="component" value="Unassembled WGS sequence"/>
</dbReference>
<dbReference type="EMBL" id="KN837186">
    <property type="protein sequence ID" value="KIJ35638.1"/>
    <property type="molecule type" value="Genomic_DNA"/>
</dbReference>